<sequence>MSQKVQPTVSIITVCYNSAATIEDSIKSVLSQNYANIEYIIIDGNSKDDTLQIVQRYSDKINVIVSEPDKGLYDAMNKGIKLATGDIIGILNSDDIYCSNTIITEIAQEFVERNVDLLYGNITYFKDDPEIKVRTWLAKPYYDSFFDNGDVAPHPSLFVKKHVYDKIGVYFPDFKITSDYEFMMRALKINKYKSYHLNKFIVNMRMGGESTKSFKNIVRGNKEIILSWKMNGVKPPLYFWPLRIFKKVVQYLR</sequence>
<dbReference type="GO" id="GO:0016758">
    <property type="term" value="F:hexosyltransferase activity"/>
    <property type="evidence" value="ECO:0007669"/>
    <property type="project" value="UniProtKB-ARBA"/>
</dbReference>
<dbReference type="Proteomes" id="UP000318010">
    <property type="component" value="Unassembled WGS sequence"/>
</dbReference>
<dbReference type="Gene3D" id="3.90.550.10">
    <property type="entry name" value="Spore Coat Polysaccharide Biosynthesis Protein SpsA, Chain A"/>
    <property type="match status" value="1"/>
</dbReference>
<proteinExistence type="predicted"/>
<evidence type="ECO:0000313" key="3">
    <source>
        <dbReference type="Proteomes" id="UP000318010"/>
    </source>
</evidence>
<dbReference type="InterPro" id="IPR001173">
    <property type="entry name" value="Glyco_trans_2-like"/>
</dbReference>
<reference evidence="2 3" key="1">
    <citation type="submission" date="2019-07" db="EMBL/GenBank/DDBJ databases">
        <authorList>
            <person name="Kim J."/>
        </authorList>
    </citation>
    <scope>NUCLEOTIDE SEQUENCE [LARGE SCALE GENOMIC DNA]</scope>
    <source>
        <strain evidence="2 3">MJ1a</strain>
    </source>
</reference>
<evidence type="ECO:0000259" key="1">
    <source>
        <dbReference type="Pfam" id="PF00535"/>
    </source>
</evidence>
<name>A0A563U9I0_9SPHI</name>
<gene>
    <name evidence="2" type="ORF">FPZ42_01920</name>
</gene>
<dbReference type="RefSeq" id="WP_146268809.1">
    <property type="nucleotide sequence ID" value="NZ_VOEI01000001.1"/>
</dbReference>
<dbReference type="OrthoDB" id="9788101at2"/>
<dbReference type="CDD" id="cd06433">
    <property type="entry name" value="GT_2_WfgS_like"/>
    <property type="match status" value="1"/>
</dbReference>
<keyword evidence="3" id="KW-1185">Reference proteome</keyword>
<dbReference type="PANTHER" id="PTHR22916">
    <property type="entry name" value="GLYCOSYLTRANSFERASE"/>
    <property type="match status" value="1"/>
</dbReference>
<dbReference type="AlphaFoldDB" id="A0A563U9I0"/>
<keyword evidence="2" id="KW-0808">Transferase</keyword>
<protein>
    <submittedName>
        <fullName evidence="2">Glycosyltransferase</fullName>
    </submittedName>
</protein>
<dbReference type="InterPro" id="IPR029044">
    <property type="entry name" value="Nucleotide-diphossugar_trans"/>
</dbReference>
<feature type="domain" description="Glycosyltransferase 2-like" evidence="1">
    <location>
        <begin position="10"/>
        <end position="138"/>
    </location>
</feature>
<evidence type="ECO:0000313" key="2">
    <source>
        <dbReference type="EMBL" id="TWR27998.1"/>
    </source>
</evidence>
<dbReference type="SUPFAM" id="SSF53448">
    <property type="entry name" value="Nucleotide-diphospho-sugar transferases"/>
    <property type="match status" value="1"/>
</dbReference>
<dbReference type="PANTHER" id="PTHR22916:SF3">
    <property type="entry name" value="UDP-GLCNAC:BETAGAL BETA-1,3-N-ACETYLGLUCOSAMINYLTRANSFERASE-LIKE PROTEIN 1"/>
    <property type="match status" value="1"/>
</dbReference>
<comment type="caution">
    <text evidence="2">The sequence shown here is derived from an EMBL/GenBank/DDBJ whole genome shotgun (WGS) entry which is preliminary data.</text>
</comment>
<dbReference type="Pfam" id="PF00535">
    <property type="entry name" value="Glycos_transf_2"/>
    <property type="match status" value="1"/>
</dbReference>
<organism evidence="2 3">
    <name type="scientific">Mucilaginibacter achroorhodeus</name>
    <dbReference type="NCBI Taxonomy" id="2599294"/>
    <lineage>
        <taxon>Bacteria</taxon>
        <taxon>Pseudomonadati</taxon>
        <taxon>Bacteroidota</taxon>
        <taxon>Sphingobacteriia</taxon>
        <taxon>Sphingobacteriales</taxon>
        <taxon>Sphingobacteriaceae</taxon>
        <taxon>Mucilaginibacter</taxon>
    </lineage>
</organism>
<accession>A0A563U9I0</accession>
<dbReference type="EMBL" id="VOEI01000001">
    <property type="protein sequence ID" value="TWR27998.1"/>
    <property type="molecule type" value="Genomic_DNA"/>
</dbReference>